<reference evidence="1" key="1">
    <citation type="submission" date="2024-09" db="EMBL/GenBank/DDBJ databases">
        <title>Black Yeasts Isolated from many extreme environments.</title>
        <authorList>
            <person name="Coleine C."/>
            <person name="Stajich J.E."/>
            <person name="Selbmann L."/>
        </authorList>
    </citation>
    <scope>NUCLEOTIDE SEQUENCE</scope>
    <source>
        <strain evidence="1">CCFEE 5737</strain>
    </source>
</reference>
<proteinExistence type="predicted"/>
<gene>
    <name evidence="1" type="ORF">LTS18_007581</name>
</gene>
<sequence>MATGFFDLPAELRNVIYELAFDFSQWNLDDTIIWWPRCRPDSSILLVNRQFGYEAGSLYFSRHAPSYWQVRSYAL</sequence>
<comment type="caution">
    <text evidence="1">The sequence shown here is derived from an EMBL/GenBank/DDBJ whole genome shotgun (WGS) entry which is preliminary data.</text>
</comment>
<name>A0ACC3DNX6_9PEZI</name>
<organism evidence="1 2">
    <name type="scientific">Coniosporium uncinatum</name>
    <dbReference type="NCBI Taxonomy" id="93489"/>
    <lineage>
        <taxon>Eukaryota</taxon>
        <taxon>Fungi</taxon>
        <taxon>Dikarya</taxon>
        <taxon>Ascomycota</taxon>
        <taxon>Pezizomycotina</taxon>
        <taxon>Dothideomycetes</taxon>
        <taxon>Dothideomycetes incertae sedis</taxon>
        <taxon>Coniosporium</taxon>
    </lineage>
</organism>
<dbReference type="Proteomes" id="UP001186974">
    <property type="component" value="Unassembled WGS sequence"/>
</dbReference>
<evidence type="ECO:0000313" key="2">
    <source>
        <dbReference type="Proteomes" id="UP001186974"/>
    </source>
</evidence>
<feature type="non-terminal residue" evidence="1">
    <location>
        <position position="75"/>
    </location>
</feature>
<protein>
    <submittedName>
        <fullName evidence="1">Uncharacterized protein</fullName>
    </submittedName>
</protein>
<dbReference type="EMBL" id="JAWDJW010001919">
    <property type="protein sequence ID" value="KAK3078410.1"/>
    <property type="molecule type" value="Genomic_DNA"/>
</dbReference>
<accession>A0ACC3DNX6</accession>
<evidence type="ECO:0000313" key="1">
    <source>
        <dbReference type="EMBL" id="KAK3078410.1"/>
    </source>
</evidence>
<keyword evidence="2" id="KW-1185">Reference proteome</keyword>